<accession>A0ABV9D8B8</accession>
<dbReference type="Pfam" id="PF04909">
    <property type="entry name" value="Amidohydro_2"/>
    <property type="match status" value="1"/>
</dbReference>
<dbReference type="SUPFAM" id="SSF51556">
    <property type="entry name" value="Metallo-dependent hydrolases"/>
    <property type="match status" value="1"/>
</dbReference>
<evidence type="ECO:0000259" key="1">
    <source>
        <dbReference type="Pfam" id="PF04909"/>
    </source>
</evidence>
<dbReference type="RefSeq" id="WP_122824008.1">
    <property type="nucleotide sequence ID" value="NZ_CP033325.1"/>
</dbReference>
<proteinExistence type="predicted"/>
<evidence type="ECO:0000313" key="2">
    <source>
        <dbReference type="EMBL" id="MFC4554999.1"/>
    </source>
</evidence>
<dbReference type="InterPro" id="IPR032466">
    <property type="entry name" value="Metal_Hydrolase"/>
</dbReference>
<organism evidence="2 3">
    <name type="scientific">Georgenia faecalis</name>
    <dbReference type="NCBI Taxonomy" id="2483799"/>
    <lineage>
        <taxon>Bacteria</taxon>
        <taxon>Bacillati</taxon>
        <taxon>Actinomycetota</taxon>
        <taxon>Actinomycetes</taxon>
        <taxon>Micrococcales</taxon>
        <taxon>Bogoriellaceae</taxon>
        <taxon>Georgenia</taxon>
    </lineage>
</organism>
<keyword evidence="3" id="KW-1185">Reference proteome</keyword>
<evidence type="ECO:0000313" key="3">
    <source>
        <dbReference type="Proteomes" id="UP001595955"/>
    </source>
</evidence>
<comment type="caution">
    <text evidence="2">The sequence shown here is derived from an EMBL/GenBank/DDBJ whole genome shotgun (WGS) entry which is preliminary data.</text>
</comment>
<sequence>MTGRADAHVHLATTGRFSTAVDEGHEVETYDRARVRAAITDALVVGYQGWPGLEANNADVLAIARERSWVHPLAYLDVRHPPADDLLTGAAARGFRGFSVYDDPDGAHLADWPVATRRRLAAGGDVLSLNLRPAALARLAAVAGDLAGTTVLVSHLGLPGPLPATAGRAEVRDRLRPLLDLARFEHVSVKLSGLYAIDPVPPHAGALAVTEEVLGAFGPGRLLWGSDFSPALDVVGLDDALTLPAWLPELATPAEIDDIGGATLRRLLAAPPTGRTAP</sequence>
<dbReference type="Proteomes" id="UP001595955">
    <property type="component" value="Unassembled WGS sequence"/>
</dbReference>
<dbReference type="EMBL" id="JBHSGF010000004">
    <property type="protein sequence ID" value="MFC4554999.1"/>
    <property type="molecule type" value="Genomic_DNA"/>
</dbReference>
<dbReference type="InterPro" id="IPR006680">
    <property type="entry name" value="Amidohydro-rel"/>
</dbReference>
<reference evidence="3" key="1">
    <citation type="journal article" date="2019" name="Int. J. Syst. Evol. Microbiol.">
        <title>The Global Catalogue of Microorganisms (GCM) 10K type strain sequencing project: providing services to taxonomists for standard genome sequencing and annotation.</title>
        <authorList>
            <consortium name="The Broad Institute Genomics Platform"/>
            <consortium name="The Broad Institute Genome Sequencing Center for Infectious Disease"/>
            <person name="Wu L."/>
            <person name="Ma J."/>
        </authorList>
    </citation>
    <scope>NUCLEOTIDE SEQUENCE [LARGE SCALE GENOMIC DNA]</scope>
    <source>
        <strain evidence="3">JCM 3369</strain>
    </source>
</reference>
<protein>
    <submittedName>
        <fullName evidence="2">Amidohydrolase family protein</fullName>
    </submittedName>
</protein>
<gene>
    <name evidence="2" type="ORF">ACFO3F_07045</name>
</gene>
<name>A0ABV9D8B8_9MICO</name>
<dbReference type="Gene3D" id="3.20.20.140">
    <property type="entry name" value="Metal-dependent hydrolases"/>
    <property type="match status" value="1"/>
</dbReference>
<feature type="domain" description="Amidohydrolase-related" evidence="1">
    <location>
        <begin position="11"/>
        <end position="267"/>
    </location>
</feature>